<proteinExistence type="predicted"/>
<feature type="region of interest" description="Disordered" evidence="1">
    <location>
        <begin position="99"/>
        <end position="118"/>
    </location>
</feature>
<dbReference type="NCBIfam" id="NF047595">
    <property type="entry name" value="IS66_ISRel24_TnpA"/>
    <property type="match status" value="1"/>
</dbReference>
<dbReference type="OrthoDB" id="9800877at2"/>
<sequence>MTQDALSFLPLRVTRVGVDGKRSFHPMDKRRLIEACQQPGASLSGLALKAGVNANQLRKWVRLHRQAEMPVSNNDMAASASAFVPVVAIANPAPAPASMLSARAQQQHQSSHLSSRSPTSAWLSAQLPNGVKLELECSEHDAALMFAMIAALRRALMFHFEADLKVFLYREPIDFRAGIAPLSGA</sequence>
<dbReference type="SUPFAM" id="SSF46689">
    <property type="entry name" value="Homeodomain-like"/>
    <property type="match status" value="1"/>
</dbReference>
<dbReference type="AlphaFoldDB" id="A0A1N7SUG8"/>
<dbReference type="EMBL" id="CYGY02000099">
    <property type="protein sequence ID" value="SIT51032.1"/>
    <property type="molecule type" value="Genomic_DNA"/>
</dbReference>
<dbReference type="GO" id="GO:0003677">
    <property type="term" value="F:DNA binding"/>
    <property type="evidence" value="ECO:0007669"/>
    <property type="project" value="InterPro"/>
</dbReference>
<dbReference type="GO" id="GO:0006313">
    <property type="term" value="P:DNA transposition"/>
    <property type="evidence" value="ECO:0007669"/>
    <property type="project" value="InterPro"/>
</dbReference>
<comment type="caution">
    <text evidence="2">The sequence shown here is derived from an EMBL/GenBank/DDBJ whole genome shotgun (WGS) entry which is preliminary data.</text>
</comment>
<dbReference type="Pfam" id="PF01527">
    <property type="entry name" value="HTH_Tnp_1"/>
    <property type="match status" value="1"/>
</dbReference>
<evidence type="ECO:0000256" key="1">
    <source>
        <dbReference type="SAM" id="MobiDB-lite"/>
    </source>
</evidence>
<name>A0A1N7SUG8_9BURK</name>
<dbReference type="GO" id="GO:0004803">
    <property type="term" value="F:transposase activity"/>
    <property type="evidence" value="ECO:0007669"/>
    <property type="project" value="InterPro"/>
</dbReference>
<gene>
    <name evidence="2" type="ORF">BN2476_990010</name>
</gene>
<reference evidence="2" key="1">
    <citation type="submission" date="2016-12" db="EMBL/GenBank/DDBJ databases">
        <authorList>
            <person name="Moulin L."/>
        </authorList>
    </citation>
    <scope>NUCLEOTIDE SEQUENCE [LARGE SCALE GENOMIC DNA]</scope>
    <source>
        <strain evidence="2">STM 7183</strain>
    </source>
</reference>
<evidence type="ECO:0000313" key="3">
    <source>
        <dbReference type="Proteomes" id="UP000195569"/>
    </source>
</evidence>
<keyword evidence="3" id="KW-1185">Reference proteome</keyword>
<accession>A0A1N7SUG8</accession>
<organism evidence="2 3">
    <name type="scientific">Paraburkholderia piptadeniae</name>
    <dbReference type="NCBI Taxonomy" id="1701573"/>
    <lineage>
        <taxon>Bacteria</taxon>
        <taxon>Pseudomonadati</taxon>
        <taxon>Pseudomonadota</taxon>
        <taxon>Betaproteobacteria</taxon>
        <taxon>Burkholderiales</taxon>
        <taxon>Burkholderiaceae</taxon>
        <taxon>Paraburkholderia</taxon>
    </lineage>
</organism>
<dbReference type="InterPro" id="IPR002514">
    <property type="entry name" value="Transposase_8"/>
</dbReference>
<dbReference type="Proteomes" id="UP000195569">
    <property type="component" value="Unassembled WGS sequence"/>
</dbReference>
<dbReference type="InterPro" id="IPR009057">
    <property type="entry name" value="Homeodomain-like_sf"/>
</dbReference>
<protein>
    <submittedName>
        <fullName evidence="2">Transposase</fullName>
    </submittedName>
</protein>
<evidence type="ECO:0000313" key="2">
    <source>
        <dbReference type="EMBL" id="SIT51032.1"/>
    </source>
</evidence>
<feature type="compositionally biased region" description="Low complexity" evidence="1">
    <location>
        <begin position="99"/>
        <end position="117"/>
    </location>
</feature>